<dbReference type="RefSeq" id="WP_248344736.1">
    <property type="nucleotide sequence ID" value="NZ_AP025592.1"/>
</dbReference>
<reference evidence="3" key="1">
    <citation type="journal article" date="2022" name="Int. J. Syst. Evol. Microbiol.">
        <title>Anaeromyxobacter oryzae sp. nov., Anaeromyxobacter diazotrophicus sp. nov. and Anaeromyxobacter paludicola sp. nov., isolated from paddy soils.</title>
        <authorList>
            <person name="Itoh H."/>
            <person name="Xu Z."/>
            <person name="Mise K."/>
            <person name="Masuda Y."/>
            <person name="Ushijima N."/>
            <person name="Hayakawa C."/>
            <person name="Shiratori Y."/>
            <person name="Senoo K."/>
        </authorList>
    </citation>
    <scope>NUCLEOTIDE SEQUENCE [LARGE SCALE GENOMIC DNA]</scope>
    <source>
        <strain evidence="3">Red630</strain>
    </source>
</reference>
<gene>
    <name evidence="2" type="ORF">AMPC_09170</name>
</gene>
<dbReference type="SUPFAM" id="SSF56925">
    <property type="entry name" value="OMPA-like"/>
    <property type="match status" value="1"/>
</dbReference>
<dbReference type="InterPro" id="IPR011250">
    <property type="entry name" value="OMP/PagP_B-barrel"/>
</dbReference>
<evidence type="ECO:0000256" key="1">
    <source>
        <dbReference type="SAM" id="SignalP"/>
    </source>
</evidence>
<dbReference type="EMBL" id="AP025592">
    <property type="protein sequence ID" value="BDG07804.1"/>
    <property type="molecule type" value="Genomic_DNA"/>
</dbReference>
<evidence type="ECO:0008006" key="4">
    <source>
        <dbReference type="Google" id="ProtNLM"/>
    </source>
</evidence>
<keyword evidence="3" id="KW-1185">Reference proteome</keyword>
<accession>A0ABN6N3P3</accession>
<sequence length="197" mass="20662">MHTFLSRALRLPILAAACLLAGPAFAGDYDLRATPDLYAGSGAGAHRAAGSDYWQIAPRLELAIPLSDDGLSSGPKMGVEALYAFGEIAPKLDLDAGGRFSFTYVDPISIFELVPEARLSTPIGPRLKLYGETGLGLALLTGGGDNSLAGVLRFGFGGTYALSNKVNLLVEPLGFNIYLKSGSHTIMNVAIGLQFKS</sequence>
<evidence type="ECO:0000313" key="2">
    <source>
        <dbReference type="EMBL" id="BDG07804.1"/>
    </source>
</evidence>
<keyword evidence="1" id="KW-0732">Signal</keyword>
<feature type="chain" id="PRO_5045595760" description="Outer membrane protein beta-barrel domain-containing protein" evidence="1">
    <location>
        <begin position="27"/>
        <end position="197"/>
    </location>
</feature>
<proteinExistence type="predicted"/>
<protein>
    <recommendedName>
        <fullName evidence="4">Outer membrane protein beta-barrel domain-containing protein</fullName>
    </recommendedName>
</protein>
<feature type="signal peptide" evidence="1">
    <location>
        <begin position="1"/>
        <end position="26"/>
    </location>
</feature>
<organism evidence="2 3">
    <name type="scientific">Anaeromyxobacter paludicola</name>
    <dbReference type="NCBI Taxonomy" id="2918171"/>
    <lineage>
        <taxon>Bacteria</taxon>
        <taxon>Pseudomonadati</taxon>
        <taxon>Myxococcota</taxon>
        <taxon>Myxococcia</taxon>
        <taxon>Myxococcales</taxon>
        <taxon>Cystobacterineae</taxon>
        <taxon>Anaeromyxobacteraceae</taxon>
        <taxon>Anaeromyxobacter</taxon>
    </lineage>
</organism>
<dbReference type="Proteomes" id="UP001162734">
    <property type="component" value="Chromosome"/>
</dbReference>
<name>A0ABN6N3P3_9BACT</name>
<evidence type="ECO:0000313" key="3">
    <source>
        <dbReference type="Proteomes" id="UP001162734"/>
    </source>
</evidence>